<keyword evidence="5 6" id="KW-0720">Serine protease</keyword>
<dbReference type="PRINTS" id="PR00723">
    <property type="entry name" value="SUBTILISIN"/>
</dbReference>
<feature type="domain" description="Peptidase S8/S53" evidence="8">
    <location>
        <begin position="147"/>
        <end position="393"/>
    </location>
</feature>
<evidence type="ECO:0000313" key="10">
    <source>
        <dbReference type="EMBL" id="AZQ44175.1"/>
    </source>
</evidence>
<dbReference type="InterPro" id="IPR023828">
    <property type="entry name" value="Peptidase_S8_Ser-AS"/>
</dbReference>
<evidence type="ECO:0000256" key="5">
    <source>
        <dbReference type="ARBA" id="ARBA00022825"/>
    </source>
</evidence>
<dbReference type="PROSITE" id="PS00138">
    <property type="entry name" value="SUBTILASE_SER"/>
    <property type="match status" value="1"/>
</dbReference>
<dbReference type="OrthoDB" id="9792152at2"/>
<evidence type="ECO:0000256" key="7">
    <source>
        <dbReference type="SAM" id="SignalP"/>
    </source>
</evidence>
<feature type="active site" description="Charge relay system" evidence="6">
    <location>
        <position position="129"/>
    </location>
</feature>
<evidence type="ECO:0000256" key="6">
    <source>
        <dbReference type="PROSITE-ProRule" id="PRU01240"/>
    </source>
</evidence>
<protein>
    <submittedName>
        <fullName evidence="10">T9SS type A sorting domain-containing protein</fullName>
    </submittedName>
</protein>
<evidence type="ECO:0000313" key="11">
    <source>
        <dbReference type="Proteomes" id="UP000279600"/>
    </source>
</evidence>
<dbReference type="PANTHER" id="PTHR43399:SF4">
    <property type="entry name" value="CELL WALL-ASSOCIATED PROTEASE"/>
    <property type="match status" value="1"/>
</dbReference>
<evidence type="ECO:0000256" key="4">
    <source>
        <dbReference type="ARBA" id="ARBA00022801"/>
    </source>
</evidence>
<gene>
    <name evidence="10" type="ORF">EJ995_07995</name>
</gene>
<evidence type="ECO:0000259" key="9">
    <source>
        <dbReference type="Pfam" id="PF18962"/>
    </source>
</evidence>
<dbReference type="Proteomes" id="UP000279600">
    <property type="component" value="Chromosome"/>
</dbReference>
<dbReference type="SUPFAM" id="SSF52743">
    <property type="entry name" value="Subtilisin-like"/>
    <property type="match status" value="1"/>
</dbReference>
<dbReference type="GO" id="GO:0006508">
    <property type="term" value="P:proteolysis"/>
    <property type="evidence" value="ECO:0007669"/>
    <property type="project" value="UniProtKB-KW"/>
</dbReference>
<dbReference type="InterPro" id="IPR000209">
    <property type="entry name" value="Peptidase_S8/S53_dom"/>
</dbReference>
<sequence length="631" mass="68670">MMTKKLLVAITILTSFSALAQTPAQRARITANYDHDKIESIKQDFLKQQEINKSEVEAYLAANPSIAKSFIQGDEDEVWISGIDRYGQPIIITTTNFEGGETIGSVHLYDGGSLGLNIDGSGITAGIWDGGYARQNHAEFGRRVDIGESGQEDSAHGTHVGGTMIAEGKNDIRLRGIAPNGNLITYRFDNDAFEMLEEAQNGMLVSNHSYGRGVTENTDVAIFGKYDGSSQQFDIITDANPFYLPVVSAGNDRGKGLNARKSGYDLLTDRTLSKNSLVVGAILSVEEYVDEDDVTMSTFSSWGPSDDGRIKPDVVAKGVNVLSTYSRSTTDSAILQGTSMSAPMVSGAVMLLQQLYSEQEGTFMKSATVRGLVSMTTKEAGKNEGPDYQYGWGLLDVEAAAKMILGLNETSFIEEKTLFNGQAQEQTFATRDDDELTFTISWTDRPGQLPSEERDDRTPVLVNNLDIKVVAEDGTEFFPYLLDPSSTRSSAQRGINNVDNIEVVKISKPSGNYRVIVSNQGILDGFQQDYTMMVNGATPSTASNIQQDIASLSVYPNPASNFFNVTFSSGIDGREVDINVYNSLGQQVISKTFDNNGNFNQRINTQGLSSGLYVVQIGDGNVSTTRKLVIR</sequence>
<feature type="signal peptide" evidence="7">
    <location>
        <begin position="1"/>
        <end position="20"/>
    </location>
</feature>
<evidence type="ECO:0000259" key="8">
    <source>
        <dbReference type="Pfam" id="PF00082"/>
    </source>
</evidence>
<keyword evidence="11" id="KW-1185">Reference proteome</keyword>
<dbReference type="InterPro" id="IPR008979">
    <property type="entry name" value="Galactose-bd-like_sf"/>
</dbReference>
<dbReference type="InterPro" id="IPR026444">
    <property type="entry name" value="Secre_tail"/>
</dbReference>
<dbReference type="InterPro" id="IPR051048">
    <property type="entry name" value="Peptidase_S8/S53_subtilisin"/>
</dbReference>
<accession>A0A3S9MY45</accession>
<dbReference type="Pfam" id="PF18962">
    <property type="entry name" value="Por_Secre_tail"/>
    <property type="match status" value="1"/>
</dbReference>
<dbReference type="RefSeq" id="WP_126447353.1">
    <property type="nucleotide sequence ID" value="NZ_CP034549.1"/>
</dbReference>
<dbReference type="InterPro" id="IPR034058">
    <property type="entry name" value="TagA/B/C/D_pept_dom"/>
</dbReference>
<feature type="active site" description="Charge relay system" evidence="6">
    <location>
        <position position="156"/>
    </location>
</feature>
<proteinExistence type="inferred from homology"/>
<dbReference type="PROSITE" id="PS51892">
    <property type="entry name" value="SUBTILASE"/>
    <property type="match status" value="1"/>
</dbReference>
<organism evidence="10 11">
    <name type="scientific">Nonlabens ponticola</name>
    <dbReference type="NCBI Taxonomy" id="2496866"/>
    <lineage>
        <taxon>Bacteria</taxon>
        <taxon>Pseudomonadati</taxon>
        <taxon>Bacteroidota</taxon>
        <taxon>Flavobacteriia</taxon>
        <taxon>Flavobacteriales</taxon>
        <taxon>Flavobacteriaceae</taxon>
        <taxon>Nonlabens</taxon>
    </lineage>
</organism>
<feature type="chain" id="PRO_5019585955" evidence="7">
    <location>
        <begin position="21"/>
        <end position="631"/>
    </location>
</feature>
<dbReference type="AlphaFoldDB" id="A0A3S9MY45"/>
<dbReference type="PANTHER" id="PTHR43399">
    <property type="entry name" value="SUBTILISIN-RELATED"/>
    <property type="match status" value="1"/>
</dbReference>
<dbReference type="EMBL" id="CP034549">
    <property type="protein sequence ID" value="AZQ44175.1"/>
    <property type="molecule type" value="Genomic_DNA"/>
</dbReference>
<dbReference type="InterPro" id="IPR015500">
    <property type="entry name" value="Peptidase_S8_subtilisin-rel"/>
</dbReference>
<dbReference type="NCBIfam" id="TIGR04183">
    <property type="entry name" value="Por_Secre_tail"/>
    <property type="match status" value="1"/>
</dbReference>
<feature type="domain" description="Secretion system C-terminal sorting" evidence="9">
    <location>
        <begin position="554"/>
        <end position="630"/>
    </location>
</feature>
<feature type="active site" description="Charge relay system" evidence="6">
    <location>
        <position position="339"/>
    </location>
</feature>
<dbReference type="Gene3D" id="3.40.50.200">
    <property type="entry name" value="Peptidase S8/S53 domain"/>
    <property type="match status" value="1"/>
</dbReference>
<evidence type="ECO:0000256" key="3">
    <source>
        <dbReference type="ARBA" id="ARBA00022729"/>
    </source>
</evidence>
<reference evidence="10 11" key="1">
    <citation type="submission" date="2018-12" db="EMBL/GenBank/DDBJ databases">
        <title>Complete genome of Nonlabens sp. MJ115.</title>
        <authorList>
            <person name="Choi H.S."/>
            <person name="Jung J."/>
        </authorList>
    </citation>
    <scope>NUCLEOTIDE SEQUENCE [LARGE SCALE GENOMIC DNA]</scope>
    <source>
        <strain evidence="10 11">MJ115</strain>
    </source>
</reference>
<dbReference type="KEGG" id="noj:EJ995_07995"/>
<evidence type="ECO:0000256" key="2">
    <source>
        <dbReference type="ARBA" id="ARBA00022670"/>
    </source>
</evidence>
<dbReference type="SUPFAM" id="SSF49785">
    <property type="entry name" value="Galactose-binding domain-like"/>
    <property type="match status" value="1"/>
</dbReference>
<comment type="similarity">
    <text evidence="1 6">Belongs to the peptidase S8 family.</text>
</comment>
<dbReference type="InterPro" id="IPR036852">
    <property type="entry name" value="Peptidase_S8/S53_dom_sf"/>
</dbReference>
<keyword evidence="3 7" id="KW-0732">Signal</keyword>
<dbReference type="GO" id="GO:0004252">
    <property type="term" value="F:serine-type endopeptidase activity"/>
    <property type="evidence" value="ECO:0007669"/>
    <property type="project" value="UniProtKB-UniRule"/>
</dbReference>
<dbReference type="Gene3D" id="2.60.120.380">
    <property type="match status" value="1"/>
</dbReference>
<dbReference type="CDD" id="cd04842">
    <property type="entry name" value="Peptidases_S8_Kp43_protease"/>
    <property type="match status" value="1"/>
</dbReference>
<dbReference type="Pfam" id="PF00082">
    <property type="entry name" value="Peptidase_S8"/>
    <property type="match status" value="1"/>
</dbReference>
<name>A0A3S9MY45_9FLAO</name>
<keyword evidence="2 6" id="KW-0645">Protease</keyword>
<keyword evidence="4 6" id="KW-0378">Hydrolase</keyword>
<evidence type="ECO:0000256" key="1">
    <source>
        <dbReference type="ARBA" id="ARBA00011073"/>
    </source>
</evidence>